<dbReference type="EMBL" id="CAKXAJ010026428">
    <property type="protein sequence ID" value="CAH2268263.1"/>
    <property type="molecule type" value="Genomic_DNA"/>
</dbReference>
<gene>
    <name evidence="1" type="primary">jg15894</name>
    <name evidence="1" type="ORF">PAEG_LOCUS26652</name>
</gene>
<name>A0A8S4SPA8_9NEOP</name>
<reference evidence="1" key="1">
    <citation type="submission" date="2022-03" db="EMBL/GenBank/DDBJ databases">
        <authorList>
            <person name="Lindestad O."/>
        </authorList>
    </citation>
    <scope>NUCLEOTIDE SEQUENCE</scope>
</reference>
<accession>A0A8S4SPA8</accession>
<proteinExistence type="predicted"/>
<organism evidence="1 2">
    <name type="scientific">Pararge aegeria aegeria</name>
    <dbReference type="NCBI Taxonomy" id="348720"/>
    <lineage>
        <taxon>Eukaryota</taxon>
        <taxon>Metazoa</taxon>
        <taxon>Ecdysozoa</taxon>
        <taxon>Arthropoda</taxon>
        <taxon>Hexapoda</taxon>
        <taxon>Insecta</taxon>
        <taxon>Pterygota</taxon>
        <taxon>Neoptera</taxon>
        <taxon>Endopterygota</taxon>
        <taxon>Lepidoptera</taxon>
        <taxon>Glossata</taxon>
        <taxon>Ditrysia</taxon>
        <taxon>Papilionoidea</taxon>
        <taxon>Nymphalidae</taxon>
        <taxon>Satyrinae</taxon>
        <taxon>Satyrini</taxon>
        <taxon>Parargina</taxon>
        <taxon>Pararge</taxon>
    </lineage>
</organism>
<sequence>MTGTQIKKEGHIKWREKYRHTGVQIIQPDMDIIQPYMIVSAVRLFCAYPRPKDRTSLSREELTAVVTTSSAIDLPACFIC</sequence>
<keyword evidence="2" id="KW-1185">Reference proteome</keyword>
<protein>
    <submittedName>
        <fullName evidence="1">Jg15894 protein</fullName>
    </submittedName>
</protein>
<dbReference type="AlphaFoldDB" id="A0A8S4SPA8"/>
<evidence type="ECO:0000313" key="1">
    <source>
        <dbReference type="EMBL" id="CAH2268263.1"/>
    </source>
</evidence>
<comment type="caution">
    <text evidence="1">The sequence shown here is derived from an EMBL/GenBank/DDBJ whole genome shotgun (WGS) entry which is preliminary data.</text>
</comment>
<dbReference type="Proteomes" id="UP000838756">
    <property type="component" value="Unassembled WGS sequence"/>
</dbReference>
<evidence type="ECO:0000313" key="2">
    <source>
        <dbReference type="Proteomes" id="UP000838756"/>
    </source>
</evidence>